<keyword evidence="7" id="KW-1185">Reference proteome</keyword>
<dbReference type="InterPro" id="IPR020449">
    <property type="entry name" value="Tscrpt_reg_AraC-type_HTH"/>
</dbReference>
<dbReference type="AlphaFoldDB" id="A0A919AD22"/>
<dbReference type="InterPro" id="IPR018060">
    <property type="entry name" value="HTH_AraC"/>
</dbReference>
<gene>
    <name evidence="6" type="ORF">GCM10018772_23740</name>
</gene>
<accession>A0A919AD22</accession>
<dbReference type="PRINTS" id="PR00032">
    <property type="entry name" value="HTHARAC"/>
</dbReference>
<dbReference type="Proteomes" id="UP000630718">
    <property type="component" value="Unassembled WGS sequence"/>
</dbReference>
<proteinExistence type="predicted"/>
<keyword evidence="1" id="KW-0805">Transcription regulation</keyword>
<dbReference type="PANTHER" id="PTHR43280:SF31">
    <property type="entry name" value="TRANSCRIPTIONAL REGULATORY PROTEIN"/>
    <property type="match status" value="1"/>
</dbReference>
<sequence length="449" mass="50701">MPFRSPGAHRSAEGAHQVVAHRAGHTPARLPYDDLPLSIDRIAATDPARVTELRVAARRTPSHWTPPCTTESVGTRYIPIVREDECGDAYDRTVTGLRTFPHATFVEVENRLRELRMLVTEFSTERVAAPERFDLFVDITDRSHMANWLHSEDQDDFRARMRSLDLGELQVSTMSFSHLGITRSAKLIRQSDPEAYQINYFLRQKGSLSAAGADTVLHEGDLVMMDSSHPYRGDVRATGESWSHVTVQFARRLMPFPEKAVRRLLGVPISGRHGMGGVFTRWLSDLNVRADEFTPADVPTLASVTLDLLASTIARSLGSEDALSPETRRNALRVRINAFVEQHLDDLNMTPQVIADAHHISLRQLQQLLAEVDVSPAAWIRHRRLERCRLDLADPHLSTRPIQVIAARWGFTDPPHFSRLFRSVYGMSPRDYRNASSRMCANRQHPCAE</sequence>
<dbReference type="GO" id="GO:0003700">
    <property type="term" value="F:DNA-binding transcription factor activity"/>
    <property type="evidence" value="ECO:0007669"/>
    <property type="project" value="InterPro"/>
</dbReference>
<organism evidence="6 7">
    <name type="scientific">Streptomyces fumanus</name>
    <dbReference type="NCBI Taxonomy" id="67302"/>
    <lineage>
        <taxon>Bacteria</taxon>
        <taxon>Bacillati</taxon>
        <taxon>Actinomycetota</taxon>
        <taxon>Actinomycetes</taxon>
        <taxon>Kitasatosporales</taxon>
        <taxon>Streptomycetaceae</taxon>
        <taxon>Streptomyces</taxon>
    </lineage>
</organism>
<dbReference type="InterPro" id="IPR009057">
    <property type="entry name" value="Homeodomain-like_sf"/>
</dbReference>
<reference evidence="6" key="2">
    <citation type="submission" date="2020-09" db="EMBL/GenBank/DDBJ databases">
        <authorList>
            <person name="Sun Q."/>
            <person name="Ohkuma M."/>
        </authorList>
    </citation>
    <scope>NUCLEOTIDE SEQUENCE</scope>
    <source>
        <strain evidence="6">JCM 4477</strain>
    </source>
</reference>
<dbReference type="Pfam" id="PF12833">
    <property type="entry name" value="HTH_18"/>
    <property type="match status" value="1"/>
</dbReference>
<keyword evidence="2" id="KW-0238">DNA-binding</keyword>
<feature type="region of interest" description="Disordered" evidence="4">
    <location>
        <begin position="1"/>
        <end position="20"/>
    </location>
</feature>
<reference evidence="6" key="1">
    <citation type="journal article" date="2014" name="Int. J. Syst. Evol. Microbiol.">
        <title>Complete genome sequence of Corynebacterium casei LMG S-19264T (=DSM 44701T), isolated from a smear-ripened cheese.</title>
        <authorList>
            <consortium name="US DOE Joint Genome Institute (JGI-PGF)"/>
            <person name="Walter F."/>
            <person name="Albersmeier A."/>
            <person name="Kalinowski J."/>
            <person name="Ruckert C."/>
        </authorList>
    </citation>
    <scope>NUCLEOTIDE SEQUENCE</scope>
    <source>
        <strain evidence="6">JCM 4477</strain>
    </source>
</reference>
<protein>
    <recommendedName>
        <fullName evidence="5">HTH araC/xylS-type domain-containing protein</fullName>
    </recommendedName>
</protein>
<dbReference type="GO" id="GO:0043565">
    <property type="term" value="F:sequence-specific DNA binding"/>
    <property type="evidence" value="ECO:0007669"/>
    <property type="project" value="InterPro"/>
</dbReference>
<dbReference type="Pfam" id="PF14525">
    <property type="entry name" value="AraC_binding_2"/>
    <property type="match status" value="1"/>
</dbReference>
<evidence type="ECO:0000256" key="4">
    <source>
        <dbReference type="SAM" id="MobiDB-lite"/>
    </source>
</evidence>
<dbReference type="SUPFAM" id="SSF46689">
    <property type="entry name" value="Homeodomain-like"/>
    <property type="match status" value="1"/>
</dbReference>
<evidence type="ECO:0000313" key="7">
    <source>
        <dbReference type="Proteomes" id="UP000630718"/>
    </source>
</evidence>
<comment type="caution">
    <text evidence="6">The sequence shown here is derived from an EMBL/GenBank/DDBJ whole genome shotgun (WGS) entry which is preliminary data.</text>
</comment>
<dbReference type="PANTHER" id="PTHR43280">
    <property type="entry name" value="ARAC-FAMILY TRANSCRIPTIONAL REGULATOR"/>
    <property type="match status" value="1"/>
</dbReference>
<dbReference type="PROSITE" id="PS01124">
    <property type="entry name" value="HTH_ARAC_FAMILY_2"/>
    <property type="match status" value="1"/>
</dbReference>
<evidence type="ECO:0000259" key="5">
    <source>
        <dbReference type="PROSITE" id="PS01124"/>
    </source>
</evidence>
<keyword evidence="3" id="KW-0804">Transcription</keyword>
<feature type="domain" description="HTH araC/xylS-type" evidence="5">
    <location>
        <begin position="334"/>
        <end position="435"/>
    </location>
</feature>
<dbReference type="InterPro" id="IPR035418">
    <property type="entry name" value="AraC-bd_2"/>
</dbReference>
<evidence type="ECO:0000256" key="1">
    <source>
        <dbReference type="ARBA" id="ARBA00023015"/>
    </source>
</evidence>
<dbReference type="SMART" id="SM00342">
    <property type="entry name" value="HTH_ARAC"/>
    <property type="match status" value="1"/>
</dbReference>
<name>A0A919AD22_9ACTN</name>
<dbReference type="EMBL" id="BNBI01000004">
    <property type="protein sequence ID" value="GHE98560.1"/>
    <property type="molecule type" value="Genomic_DNA"/>
</dbReference>
<evidence type="ECO:0000256" key="3">
    <source>
        <dbReference type="ARBA" id="ARBA00023163"/>
    </source>
</evidence>
<evidence type="ECO:0000256" key="2">
    <source>
        <dbReference type="ARBA" id="ARBA00023125"/>
    </source>
</evidence>
<evidence type="ECO:0000313" key="6">
    <source>
        <dbReference type="EMBL" id="GHE98560.1"/>
    </source>
</evidence>
<dbReference type="Gene3D" id="1.10.10.60">
    <property type="entry name" value="Homeodomain-like"/>
    <property type="match status" value="1"/>
</dbReference>